<organism evidence="1 2">
    <name type="scientific">Chryseobacterium lacus</name>
    <dbReference type="NCBI Taxonomy" id="2058346"/>
    <lineage>
        <taxon>Bacteria</taxon>
        <taxon>Pseudomonadati</taxon>
        <taxon>Bacteroidota</taxon>
        <taxon>Flavobacteriia</taxon>
        <taxon>Flavobacteriales</taxon>
        <taxon>Weeksellaceae</taxon>
        <taxon>Chryseobacterium group</taxon>
        <taxon>Chryseobacterium</taxon>
    </lineage>
</organism>
<evidence type="ECO:0000313" key="2">
    <source>
        <dbReference type="Proteomes" id="UP000252172"/>
    </source>
</evidence>
<gene>
    <name evidence="1" type="ORF">DQ356_10760</name>
</gene>
<keyword evidence="2" id="KW-1185">Reference proteome</keyword>
<sequence length="64" mass="7836">MKISGEFENKILQYTVFFLNKKKDFSCIFIQKTSLHLYIKHTDNDFLFTFKTKNLEFHQKTSFY</sequence>
<dbReference type="EMBL" id="QPIE01000008">
    <property type="protein sequence ID" value="RCU42151.1"/>
    <property type="molecule type" value="Genomic_DNA"/>
</dbReference>
<accession>A0A368MY02</accession>
<name>A0A368MY02_9FLAO</name>
<evidence type="ECO:0000313" key="1">
    <source>
        <dbReference type="EMBL" id="RCU42151.1"/>
    </source>
</evidence>
<protein>
    <submittedName>
        <fullName evidence="1">Uncharacterized protein</fullName>
    </submittedName>
</protein>
<proteinExistence type="predicted"/>
<dbReference type="Proteomes" id="UP000252172">
    <property type="component" value="Unassembled WGS sequence"/>
</dbReference>
<reference evidence="1 2" key="1">
    <citation type="submission" date="2018-07" db="EMBL/GenBank/DDBJ databases">
        <title>Chryseobacterium lacus sp. nov., isolated from lake water.</title>
        <authorList>
            <person name="Li C.-M."/>
        </authorList>
    </citation>
    <scope>NUCLEOTIDE SEQUENCE [LARGE SCALE GENOMIC DNA]</scope>
    <source>
        <strain evidence="1 2">YLOS41</strain>
    </source>
</reference>
<comment type="caution">
    <text evidence="1">The sequence shown here is derived from an EMBL/GenBank/DDBJ whole genome shotgun (WGS) entry which is preliminary data.</text>
</comment>
<dbReference type="AlphaFoldDB" id="A0A368MY02"/>